<dbReference type="RefSeq" id="WP_106771307.1">
    <property type="nucleotide sequence ID" value="NZ_PXYK01000005.1"/>
</dbReference>
<feature type="transmembrane region" description="Helical" evidence="6">
    <location>
        <begin position="271"/>
        <end position="291"/>
    </location>
</feature>
<gene>
    <name evidence="7" type="ORF">C7I84_06280</name>
</gene>
<feature type="transmembrane region" description="Helical" evidence="6">
    <location>
        <begin position="246"/>
        <end position="264"/>
    </location>
</feature>
<dbReference type="GO" id="GO:0005886">
    <property type="term" value="C:plasma membrane"/>
    <property type="evidence" value="ECO:0007669"/>
    <property type="project" value="UniProtKB-SubCell"/>
</dbReference>
<dbReference type="Pfam" id="PF02653">
    <property type="entry name" value="BPD_transp_2"/>
    <property type="match status" value="1"/>
</dbReference>
<dbReference type="PANTHER" id="PTHR32196:SF72">
    <property type="entry name" value="RIBOSE IMPORT PERMEASE PROTEIN RBSC"/>
    <property type="match status" value="1"/>
</dbReference>
<dbReference type="AlphaFoldDB" id="A0A2P7SL66"/>
<organism evidence="7 8">
    <name type="scientific">Kumtagia ephedrae</name>
    <dbReference type="NCBI Taxonomy" id="2116701"/>
    <lineage>
        <taxon>Bacteria</taxon>
        <taxon>Pseudomonadati</taxon>
        <taxon>Pseudomonadota</taxon>
        <taxon>Alphaproteobacteria</taxon>
        <taxon>Hyphomicrobiales</taxon>
        <taxon>Phyllobacteriaceae</taxon>
        <taxon>Kumtagia</taxon>
    </lineage>
</organism>
<evidence type="ECO:0000256" key="6">
    <source>
        <dbReference type="SAM" id="Phobius"/>
    </source>
</evidence>
<dbReference type="GO" id="GO:0022857">
    <property type="term" value="F:transmembrane transporter activity"/>
    <property type="evidence" value="ECO:0007669"/>
    <property type="project" value="InterPro"/>
</dbReference>
<protein>
    <submittedName>
        <fullName evidence="7">ABC transporter permease</fullName>
    </submittedName>
</protein>
<evidence type="ECO:0000256" key="4">
    <source>
        <dbReference type="ARBA" id="ARBA00022989"/>
    </source>
</evidence>
<feature type="transmembrane region" description="Helical" evidence="6">
    <location>
        <begin position="14"/>
        <end position="37"/>
    </location>
</feature>
<evidence type="ECO:0000313" key="8">
    <source>
        <dbReference type="Proteomes" id="UP000241229"/>
    </source>
</evidence>
<dbReference type="InterPro" id="IPR001851">
    <property type="entry name" value="ABC_transp_permease"/>
</dbReference>
<name>A0A2P7SL66_9HYPH</name>
<feature type="transmembrane region" description="Helical" evidence="6">
    <location>
        <begin position="94"/>
        <end position="118"/>
    </location>
</feature>
<keyword evidence="3 6" id="KW-0812">Transmembrane</keyword>
<keyword evidence="4 6" id="KW-1133">Transmembrane helix</keyword>
<comment type="caution">
    <text evidence="7">The sequence shown here is derived from an EMBL/GenBank/DDBJ whole genome shotgun (WGS) entry which is preliminary data.</text>
</comment>
<feature type="transmembrane region" description="Helical" evidence="6">
    <location>
        <begin position="125"/>
        <end position="145"/>
    </location>
</feature>
<feature type="transmembrane region" description="Helical" evidence="6">
    <location>
        <begin position="209"/>
        <end position="234"/>
    </location>
</feature>
<keyword evidence="5 6" id="KW-0472">Membrane</keyword>
<feature type="transmembrane region" description="Helical" evidence="6">
    <location>
        <begin position="165"/>
        <end position="188"/>
    </location>
</feature>
<evidence type="ECO:0000313" key="7">
    <source>
        <dbReference type="EMBL" id="PSJ63244.1"/>
    </source>
</evidence>
<evidence type="ECO:0000256" key="5">
    <source>
        <dbReference type="ARBA" id="ARBA00023136"/>
    </source>
</evidence>
<feature type="transmembrane region" description="Helical" evidence="6">
    <location>
        <begin position="43"/>
        <end position="61"/>
    </location>
</feature>
<keyword evidence="8" id="KW-1185">Reference proteome</keyword>
<evidence type="ECO:0000256" key="1">
    <source>
        <dbReference type="ARBA" id="ARBA00004651"/>
    </source>
</evidence>
<dbReference type="PANTHER" id="PTHR32196">
    <property type="entry name" value="ABC TRANSPORTER PERMEASE PROTEIN YPHD-RELATED-RELATED"/>
    <property type="match status" value="1"/>
</dbReference>
<dbReference type="EMBL" id="PXYK01000005">
    <property type="protein sequence ID" value="PSJ63244.1"/>
    <property type="molecule type" value="Genomic_DNA"/>
</dbReference>
<proteinExistence type="predicted"/>
<evidence type="ECO:0000256" key="3">
    <source>
        <dbReference type="ARBA" id="ARBA00022692"/>
    </source>
</evidence>
<comment type="subcellular location">
    <subcellularLocation>
        <location evidence="1">Cell membrane</location>
        <topology evidence="1">Multi-pass membrane protein</topology>
    </subcellularLocation>
</comment>
<dbReference type="OrthoDB" id="8073252at2"/>
<accession>A0A2P7SL66</accession>
<dbReference type="CDD" id="cd06579">
    <property type="entry name" value="TM_PBP1_transp_AraH_like"/>
    <property type="match status" value="1"/>
</dbReference>
<dbReference type="Proteomes" id="UP000241229">
    <property type="component" value="Unassembled WGS sequence"/>
</dbReference>
<keyword evidence="2" id="KW-1003">Cell membrane</keyword>
<feature type="transmembrane region" description="Helical" evidence="6">
    <location>
        <begin position="297"/>
        <end position="315"/>
    </location>
</feature>
<reference evidence="7 8" key="1">
    <citation type="submission" date="2018-03" db="EMBL/GenBank/DDBJ databases">
        <title>The draft genome of Mesorhizobium sp. 6GN-30.</title>
        <authorList>
            <person name="Liu L."/>
            <person name="Li L."/>
            <person name="Wang T."/>
            <person name="Zhang X."/>
            <person name="Liang L."/>
        </authorList>
    </citation>
    <scope>NUCLEOTIDE SEQUENCE [LARGE SCALE GENOMIC DNA]</scope>
    <source>
        <strain evidence="7 8">6GN30</strain>
    </source>
</reference>
<evidence type="ECO:0000256" key="2">
    <source>
        <dbReference type="ARBA" id="ARBA00022475"/>
    </source>
</evidence>
<feature type="transmembrane region" description="Helical" evidence="6">
    <location>
        <begin position="68"/>
        <end position="88"/>
    </location>
</feature>
<sequence length="317" mass="32101">MADRALAFARTNRWIWPALGILLLWAILTAITARFSLHSLSGVAISASFLLLPALGQMLVVTTGKGNIDLSIPSMVTLSAYLTVMTSTGSTAGFLLTLAIVLAATALVGMLNALLVLVLRIPAMIATLAMGYILATATLIVNAQIGMFAKPALLGFLSTGRIAGLPMMCVIAVIATGAAGLLLARTAYGRKLFAVGQSAEAARLAGIPVARVIASTFVASAMLSGLSGLLLAGYAGGAFLEMGTPYLLQSVGAVVLGGTLIAGGNATALGTLLGGMLLVMIVTTMQIAGLPPGAQDILQGVVIIAVLSVAGTRIGRR</sequence>